<keyword evidence="6 13" id="KW-0479">Metal-binding</keyword>
<feature type="transmembrane region" description="Helical" evidence="13">
    <location>
        <begin position="37"/>
        <end position="54"/>
    </location>
</feature>
<dbReference type="NCBIfam" id="TIGR01511">
    <property type="entry name" value="ATPase-IB1_Cu"/>
    <property type="match status" value="1"/>
</dbReference>
<dbReference type="RefSeq" id="WP_091404662.1">
    <property type="nucleotide sequence ID" value="NZ_FMYV01000006.1"/>
</dbReference>
<keyword evidence="10 13" id="KW-1133">Transmembrane helix</keyword>
<dbReference type="Proteomes" id="UP000199322">
    <property type="component" value="Unassembled WGS sequence"/>
</dbReference>
<evidence type="ECO:0000313" key="15">
    <source>
        <dbReference type="EMBL" id="SDC70601.1"/>
    </source>
</evidence>
<feature type="transmembrane region" description="Helical" evidence="13">
    <location>
        <begin position="269"/>
        <end position="294"/>
    </location>
</feature>
<protein>
    <submittedName>
        <fullName evidence="15">Cd2+/Zn2+-exporting ATPase</fullName>
    </submittedName>
</protein>
<dbReference type="GO" id="GO:0046872">
    <property type="term" value="F:metal ion binding"/>
    <property type="evidence" value="ECO:0007669"/>
    <property type="project" value="UniProtKB-KW"/>
</dbReference>
<dbReference type="Pfam" id="PF00122">
    <property type="entry name" value="E1-E2_ATPase"/>
    <property type="match status" value="1"/>
</dbReference>
<dbReference type="SFLD" id="SFLDF00027">
    <property type="entry name" value="p-type_atpase"/>
    <property type="match status" value="1"/>
</dbReference>
<dbReference type="FunFam" id="3.40.50.1000:FF:000020">
    <property type="entry name" value="Probable cation-transporting P-type ATPase"/>
    <property type="match status" value="1"/>
</dbReference>
<dbReference type="InterPro" id="IPR018303">
    <property type="entry name" value="ATPase_P-typ_P_site"/>
</dbReference>
<dbReference type="SFLD" id="SFLDG00002">
    <property type="entry name" value="C1.7:_P-type_atpase_like"/>
    <property type="match status" value="1"/>
</dbReference>
<dbReference type="GO" id="GO:0005886">
    <property type="term" value="C:plasma membrane"/>
    <property type="evidence" value="ECO:0007669"/>
    <property type="project" value="UniProtKB-SubCell"/>
</dbReference>
<reference evidence="15 16" key="1">
    <citation type="submission" date="2016-10" db="EMBL/GenBank/DDBJ databases">
        <authorList>
            <person name="de Groot N.N."/>
        </authorList>
    </citation>
    <scope>NUCLEOTIDE SEQUENCE [LARGE SCALE GENOMIC DNA]</scope>
    <source>
        <strain evidence="15 16">WG14</strain>
    </source>
</reference>
<dbReference type="InterPro" id="IPR008250">
    <property type="entry name" value="ATPase_P-typ_transduc_dom_A_sf"/>
</dbReference>
<dbReference type="PROSITE" id="PS00154">
    <property type="entry name" value="ATPASE_E1_E2"/>
    <property type="match status" value="1"/>
</dbReference>
<dbReference type="NCBIfam" id="TIGR01525">
    <property type="entry name" value="ATPase-IB_hvy"/>
    <property type="match status" value="1"/>
</dbReference>
<evidence type="ECO:0000256" key="12">
    <source>
        <dbReference type="ARBA" id="ARBA00023136"/>
    </source>
</evidence>
<keyword evidence="5 13" id="KW-0812">Transmembrane</keyword>
<dbReference type="Gene3D" id="3.40.1110.10">
    <property type="entry name" value="Calcium-transporting ATPase, cytoplasmic domain N"/>
    <property type="match status" value="1"/>
</dbReference>
<evidence type="ECO:0000256" key="13">
    <source>
        <dbReference type="RuleBase" id="RU362081"/>
    </source>
</evidence>
<dbReference type="GO" id="GO:0016887">
    <property type="term" value="F:ATP hydrolysis activity"/>
    <property type="evidence" value="ECO:0007669"/>
    <property type="project" value="InterPro"/>
</dbReference>
<dbReference type="InterPro" id="IPR023298">
    <property type="entry name" value="ATPase_P-typ_TM_dom_sf"/>
</dbReference>
<evidence type="ECO:0000256" key="6">
    <source>
        <dbReference type="ARBA" id="ARBA00022723"/>
    </source>
</evidence>
<keyword evidence="12 13" id="KW-0472">Membrane</keyword>
<evidence type="ECO:0000256" key="4">
    <source>
        <dbReference type="ARBA" id="ARBA00022475"/>
    </source>
</evidence>
<evidence type="ECO:0000313" key="16">
    <source>
        <dbReference type="Proteomes" id="UP000199322"/>
    </source>
</evidence>
<gene>
    <name evidence="15" type="ORF">SAMN04488588_1640</name>
</gene>
<dbReference type="InterPro" id="IPR051014">
    <property type="entry name" value="Cation_Transport_ATPase_IB"/>
</dbReference>
<keyword evidence="11" id="KW-0406">Ion transport</keyword>
<dbReference type="Gene3D" id="3.40.50.1000">
    <property type="entry name" value="HAD superfamily/HAD-like"/>
    <property type="match status" value="1"/>
</dbReference>
<dbReference type="STRING" id="28234.SAMN04488588_1640"/>
<dbReference type="EMBL" id="FMYV01000006">
    <property type="protein sequence ID" value="SDC70601.1"/>
    <property type="molecule type" value="Genomic_DNA"/>
</dbReference>
<dbReference type="GO" id="GO:0019829">
    <property type="term" value="F:ATPase-coupled monoatomic cation transmembrane transporter activity"/>
    <property type="evidence" value="ECO:0007669"/>
    <property type="project" value="InterPro"/>
</dbReference>
<dbReference type="Gene3D" id="2.70.150.10">
    <property type="entry name" value="Calcium-transporting ATPase, cytoplasmic transduction domain A"/>
    <property type="match status" value="1"/>
</dbReference>
<evidence type="ECO:0000256" key="11">
    <source>
        <dbReference type="ARBA" id="ARBA00023065"/>
    </source>
</evidence>
<organism evidence="15 16">
    <name type="scientific">Geotoga petraea</name>
    <dbReference type="NCBI Taxonomy" id="28234"/>
    <lineage>
        <taxon>Bacteria</taxon>
        <taxon>Thermotogati</taxon>
        <taxon>Thermotogota</taxon>
        <taxon>Thermotogae</taxon>
        <taxon>Petrotogales</taxon>
        <taxon>Petrotogaceae</taxon>
        <taxon>Geotoga</taxon>
    </lineage>
</organism>
<evidence type="ECO:0000256" key="8">
    <source>
        <dbReference type="ARBA" id="ARBA00022840"/>
    </source>
</evidence>
<dbReference type="SFLD" id="SFLDS00003">
    <property type="entry name" value="Haloacid_Dehalogenase"/>
    <property type="match status" value="1"/>
</dbReference>
<evidence type="ECO:0000256" key="2">
    <source>
        <dbReference type="ARBA" id="ARBA00006024"/>
    </source>
</evidence>
<evidence type="ECO:0000256" key="10">
    <source>
        <dbReference type="ARBA" id="ARBA00022989"/>
    </source>
</evidence>
<keyword evidence="3" id="KW-0813">Transport</keyword>
<name>A0A1G6NSK1_9BACT</name>
<dbReference type="AlphaFoldDB" id="A0A1G6NSK1"/>
<dbReference type="NCBIfam" id="TIGR01494">
    <property type="entry name" value="ATPase_P-type"/>
    <property type="match status" value="1"/>
</dbReference>
<evidence type="ECO:0000259" key="14">
    <source>
        <dbReference type="Pfam" id="PF00122"/>
    </source>
</evidence>
<evidence type="ECO:0000256" key="7">
    <source>
        <dbReference type="ARBA" id="ARBA00022741"/>
    </source>
</evidence>
<keyword evidence="4 13" id="KW-1003">Cell membrane</keyword>
<evidence type="ECO:0000256" key="3">
    <source>
        <dbReference type="ARBA" id="ARBA00022448"/>
    </source>
</evidence>
<feature type="transmembrane region" description="Helical" evidence="13">
    <location>
        <begin position="581"/>
        <end position="600"/>
    </location>
</feature>
<dbReference type="InterPro" id="IPR036412">
    <property type="entry name" value="HAD-like_sf"/>
</dbReference>
<dbReference type="SUPFAM" id="SSF81665">
    <property type="entry name" value="Calcium ATPase, transmembrane domain M"/>
    <property type="match status" value="1"/>
</dbReference>
<keyword evidence="8 13" id="KW-0067">ATP-binding</keyword>
<dbReference type="SUPFAM" id="SSF81653">
    <property type="entry name" value="Calcium ATPase, transduction domain A"/>
    <property type="match status" value="1"/>
</dbReference>
<keyword evidence="7 13" id="KW-0547">Nucleotide-binding</keyword>
<dbReference type="InterPro" id="IPR023299">
    <property type="entry name" value="ATPase_P-typ_cyto_dom_N"/>
</dbReference>
<evidence type="ECO:0000256" key="5">
    <source>
        <dbReference type="ARBA" id="ARBA00022692"/>
    </source>
</evidence>
<evidence type="ECO:0000256" key="9">
    <source>
        <dbReference type="ARBA" id="ARBA00022967"/>
    </source>
</evidence>
<dbReference type="PANTHER" id="PTHR48085">
    <property type="entry name" value="CADMIUM/ZINC-TRANSPORTING ATPASE HMA2-RELATED"/>
    <property type="match status" value="1"/>
</dbReference>
<proteinExistence type="inferred from homology"/>
<dbReference type="FunFam" id="2.70.150.10:FF:000002">
    <property type="entry name" value="Copper-transporting ATPase 1, putative"/>
    <property type="match status" value="1"/>
</dbReference>
<dbReference type="InterPro" id="IPR044492">
    <property type="entry name" value="P_typ_ATPase_HD_dom"/>
</dbReference>
<keyword evidence="9" id="KW-1278">Translocase</keyword>
<dbReference type="InterPro" id="IPR023214">
    <property type="entry name" value="HAD_sf"/>
</dbReference>
<dbReference type="PRINTS" id="PR00119">
    <property type="entry name" value="CATATPASE"/>
</dbReference>
<feature type="transmembrane region" description="Helical" evidence="13">
    <location>
        <begin position="235"/>
        <end position="257"/>
    </location>
</feature>
<sequence>MNTRWYKHPRTILLIIAATVTAFTLIAEIGFGLPEMWAIILYSIAIVVGGIYPARSAWVELRNGSPSINTLHIAAVIGAIYLGLWGEAAGLVVIFSLGELMESYASDKARNAIRALVELAPSEATVIRNGRQMRILTEQVEIRDIVLVRPGEKIPVDGVVTKGSTTVDQASITGESIPVSKQLGDEVFASTLNERGALEIEVTKLAQDTTLAQIIKLVEGAQMKKGKGQRFSEKFGAIYTPAMFVLAIIVAIVPPLFFGQPFDEWLYRALVVLVVSCSCGLVLSVPVAVVTGIGTAARSGVMVKGGIYIESAGSTQVVAFDKTGTLTVGKPSVTDLVTVSDLSNKQLLEIAGALEKQSEHPLADAIMEETLNKKITIPDVEEFDSLTGRGAKGKINGNNYYIGNPRLFNELKVNINKDHVMQIEKLQGQGKTVMLLGTANEVLGMIAVADRPKENAKQAIQSLKEAGVKKVVMLTGDNRLTGEAIGKELGVDEVRAELLPEDKINAVKELQKQYGQVAMVGDGVNDAPALAQADVGIAMGVQGTDVALETADIALMQDNLDQLVYTLKLSKKTVSKIDQNIAISLAIVAFLVVTALIGVMPLTLGLIINEGSALIIIANAMFLRRYQWKKEGIRTKNNASDIPLTNVE</sequence>
<dbReference type="InterPro" id="IPR001757">
    <property type="entry name" value="P_typ_ATPase"/>
</dbReference>
<feature type="domain" description="P-type ATPase A" evidence="14">
    <location>
        <begin position="118"/>
        <end position="219"/>
    </location>
</feature>
<feature type="transmembrane region" description="Helical" evidence="13">
    <location>
        <begin position="606"/>
        <end position="623"/>
    </location>
</feature>
<dbReference type="PRINTS" id="PR00941">
    <property type="entry name" value="CDATPASE"/>
</dbReference>
<comment type="subcellular location">
    <subcellularLocation>
        <location evidence="1">Cell membrane</location>
        <topology evidence="1">Multi-pass membrane protein</topology>
    </subcellularLocation>
</comment>
<dbReference type="Pfam" id="PF00702">
    <property type="entry name" value="Hydrolase"/>
    <property type="match status" value="1"/>
</dbReference>
<dbReference type="SUPFAM" id="SSF56784">
    <property type="entry name" value="HAD-like"/>
    <property type="match status" value="1"/>
</dbReference>
<dbReference type="InterPro" id="IPR027256">
    <property type="entry name" value="P-typ_ATPase_IB"/>
</dbReference>
<comment type="similarity">
    <text evidence="2 13">Belongs to the cation transport ATPase (P-type) (TC 3.A.3) family. Type IB subfamily.</text>
</comment>
<keyword evidence="16" id="KW-1185">Reference proteome</keyword>
<dbReference type="PANTHER" id="PTHR48085:SF5">
    <property type="entry name" value="CADMIUM_ZINC-TRANSPORTING ATPASE HMA4-RELATED"/>
    <property type="match status" value="1"/>
</dbReference>
<dbReference type="InterPro" id="IPR059000">
    <property type="entry name" value="ATPase_P-type_domA"/>
</dbReference>
<feature type="transmembrane region" description="Helical" evidence="13">
    <location>
        <begin position="12"/>
        <end position="31"/>
    </location>
</feature>
<accession>A0A1G6NSK1</accession>
<dbReference type="GO" id="GO:0005524">
    <property type="term" value="F:ATP binding"/>
    <property type="evidence" value="ECO:0007669"/>
    <property type="project" value="UniProtKB-UniRule"/>
</dbReference>
<evidence type="ECO:0000256" key="1">
    <source>
        <dbReference type="ARBA" id="ARBA00004651"/>
    </source>
</evidence>